<dbReference type="Gene3D" id="3.40.50.1820">
    <property type="entry name" value="alpha/beta hydrolase"/>
    <property type="match status" value="1"/>
</dbReference>
<sequence>MASDDHQPSTPICTVDPYEYLQIRPNPDGTITRLMEFPSIPPTPDPSSPSPVLTNDFPLNSTHNTFVRVYLPKLALSDSFYSKKLPIIVYYHGGGFVLLHADSGLSDDFCSGLATNAQAIIVSVEYRLAPEHRLPAAYEDAVEALHWTAAAVSDENNNSRHMCRFTPNEWLAKYGDYSTCYLMGTSAGGNIAYHAALRALNHVDDLQPLRLKGLILHQPFFGGSRRTGSELRLLNSPWLPLSGSDMFWELSLPVGSGRDHEFCNPLLGGGSSQLERLKELGWRVLVTGCSGDPLVDRLKEFVKMLEVKGVRVEERFTEGDYHGVEIVEPHKSDLFFGVIKSFLGFCLNV</sequence>
<dbReference type="InterPro" id="IPR029058">
    <property type="entry name" value="AB_hydrolase_fold"/>
</dbReference>
<reference evidence="3" key="1">
    <citation type="journal article" date="2013" name="J. Plant Res.">
        <title>Effect of fungi and light on seed germination of three Opuntia species from semiarid lands of central Mexico.</title>
        <authorList>
            <person name="Delgado-Sanchez P."/>
            <person name="Jimenez-Bremont J.F."/>
            <person name="Guerrero-Gonzalez Mde L."/>
            <person name="Flores J."/>
        </authorList>
    </citation>
    <scope>NUCLEOTIDE SEQUENCE</scope>
    <source>
        <tissue evidence="3">Cladode</tissue>
    </source>
</reference>
<dbReference type="SUPFAM" id="SSF53474">
    <property type="entry name" value="alpha/beta-Hydrolases"/>
    <property type="match status" value="1"/>
</dbReference>
<keyword evidence="3" id="KW-0378">Hydrolase</keyword>
<evidence type="ECO:0000259" key="2">
    <source>
        <dbReference type="Pfam" id="PF07859"/>
    </source>
</evidence>
<reference evidence="3" key="2">
    <citation type="submission" date="2020-07" db="EMBL/GenBank/DDBJ databases">
        <authorList>
            <person name="Vera ALvarez R."/>
            <person name="Arias-Moreno D.M."/>
            <person name="Jimenez-Jacinto V."/>
            <person name="Jimenez-Bremont J.F."/>
            <person name="Swaminathan K."/>
            <person name="Moose S.P."/>
            <person name="Guerrero-Gonzalez M.L."/>
            <person name="Marino-Ramirez L."/>
            <person name="Landsman D."/>
            <person name="Rodriguez-Kessler M."/>
            <person name="Delgado-Sanchez P."/>
        </authorList>
    </citation>
    <scope>NUCLEOTIDE SEQUENCE</scope>
    <source>
        <tissue evidence="3">Cladode</tissue>
    </source>
</reference>
<dbReference type="InterPro" id="IPR013094">
    <property type="entry name" value="AB_hydrolase_3"/>
</dbReference>
<protein>
    <submittedName>
        <fullName evidence="3">Carboxylesterase</fullName>
        <ecNumber evidence="3">3.1.1.1</ecNumber>
    </submittedName>
</protein>
<name>A0A7C9AMQ7_OPUST</name>
<comment type="similarity">
    <text evidence="1">Belongs to the 'GDXG' lipolytic enzyme family.</text>
</comment>
<dbReference type="PANTHER" id="PTHR23024:SF546">
    <property type="entry name" value="CARBOXYLESTERASE 120-RELATED"/>
    <property type="match status" value="1"/>
</dbReference>
<dbReference type="EC" id="3.1.1.1" evidence="3"/>
<dbReference type="Pfam" id="PF07859">
    <property type="entry name" value="Abhydrolase_3"/>
    <property type="match status" value="1"/>
</dbReference>
<dbReference type="AlphaFoldDB" id="A0A7C9AMQ7"/>
<dbReference type="GO" id="GO:0106435">
    <property type="term" value="F:carboxylesterase activity"/>
    <property type="evidence" value="ECO:0007669"/>
    <property type="project" value="UniProtKB-EC"/>
</dbReference>
<accession>A0A7C9AMQ7</accession>
<proteinExistence type="inferred from homology"/>
<evidence type="ECO:0000256" key="1">
    <source>
        <dbReference type="ARBA" id="ARBA00010515"/>
    </source>
</evidence>
<organism evidence="3">
    <name type="scientific">Opuntia streptacantha</name>
    <name type="common">Prickly pear cactus</name>
    <name type="synonym">Opuntia cardona</name>
    <dbReference type="NCBI Taxonomy" id="393608"/>
    <lineage>
        <taxon>Eukaryota</taxon>
        <taxon>Viridiplantae</taxon>
        <taxon>Streptophyta</taxon>
        <taxon>Embryophyta</taxon>
        <taxon>Tracheophyta</taxon>
        <taxon>Spermatophyta</taxon>
        <taxon>Magnoliopsida</taxon>
        <taxon>eudicotyledons</taxon>
        <taxon>Gunneridae</taxon>
        <taxon>Pentapetalae</taxon>
        <taxon>Caryophyllales</taxon>
        <taxon>Cactineae</taxon>
        <taxon>Cactaceae</taxon>
        <taxon>Opuntioideae</taxon>
        <taxon>Opuntia</taxon>
    </lineage>
</organism>
<dbReference type="InterPro" id="IPR050466">
    <property type="entry name" value="Carboxylest/Gibb_receptor"/>
</dbReference>
<dbReference type="PANTHER" id="PTHR23024">
    <property type="entry name" value="ARYLACETAMIDE DEACETYLASE"/>
    <property type="match status" value="1"/>
</dbReference>
<evidence type="ECO:0000313" key="3">
    <source>
        <dbReference type="EMBL" id="MBA4670996.1"/>
    </source>
</evidence>
<feature type="domain" description="Alpha/beta hydrolase fold-3" evidence="2">
    <location>
        <begin position="88"/>
        <end position="324"/>
    </location>
</feature>
<dbReference type="EMBL" id="GISG01249299">
    <property type="protein sequence ID" value="MBA4670996.1"/>
    <property type="molecule type" value="Transcribed_RNA"/>
</dbReference>